<dbReference type="Pfam" id="PF00988">
    <property type="entry name" value="CPSase_sm_chain"/>
    <property type="match status" value="1"/>
</dbReference>
<dbReference type="HAMAP" id="MF_01209">
    <property type="entry name" value="CPSase_S_chain"/>
    <property type="match status" value="1"/>
</dbReference>
<feature type="active site" description="Nucleophile" evidence="8">
    <location>
        <position position="234"/>
    </location>
</feature>
<dbReference type="GO" id="GO:0044205">
    <property type="term" value="P:'de novo' UMP biosynthetic process"/>
    <property type="evidence" value="ECO:0007669"/>
    <property type="project" value="UniProtKB-UniRule"/>
</dbReference>
<protein>
    <recommendedName>
        <fullName evidence="8">Carbamoyl phosphate synthase small chain</fullName>
        <ecNumber evidence="8">6.3.5.5</ecNumber>
    </recommendedName>
    <alternativeName>
        <fullName evidence="8">Carbamoyl phosphate synthetase glutamine chain</fullName>
    </alternativeName>
</protein>
<feature type="binding site" evidence="8">
    <location>
        <position position="278"/>
    </location>
    <ligand>
        <name>L-glutamine</name>
        <dbReference type="ChEBI" id="CHEBI:58359"/>
    </ligand>
</feature>
<evidence type="ECO:0000256" key="7">
    <source>
        <dbReference type="ARBA" id="ARBA00048816"/>
    </source>
</evidence>
<dbReference type="EC" id="6.3.5.5" evidence="8"/>
<keyword evidence="8" id="KW-0665">Pyrimidine biosynthesis</keyword>
<dbReference type="PRINTS" id="PR00099">
    <property type="entry name" value="CPSGATASE"/>
</dbReference>
<dbReference type="EMBL" id="CP058559">
    <property type="protein sequence ID" value="QNO16270.1"/>
    <property type="molecule type" value="Genomic_DNA"/>
</dbReference>
<feature type="active site" evidence="8">
    <location>
        <position position="322"/>
    </location>
</feature>
<dbReference type="UniPathway" id="UPA00070">
    <property type="reaction ID" value="UER00115"/>
</dbReference>
<comment type="similarity">
    <text evidence="2 8">Belongs to the CarA family.</text>
</comment>
<dbReference type="PROSITE" id="PS51273">
    <property type="entry name" value="GATASE_TYPE_1"/>
    <property type="match status" value="1"/>
</dbReference>
<feature type="binding site" evidence="8">
    <location>
        <position position="209"/>
    </location>
    <ligand>
        <name>L-glutamine</name>
        <dbReference type="ChEBI" id="CHEBI:58359"/>
    </ligand>
</feature>
<reference evidence="10 11" key="1">
    <citation type="submission" date="2020-07" db="EMBL/GenBank/DDBJ databases">
        <title>Alkalicella. sp. LB2 genome.</title>
        <authorList>
            <person name="Postec A."/>
            <person name="Quemeneur M."/>
        </authorList>
    </citation>
    <scope>NUCLEOTIDE SEQUENCE [LARGE SCALE GENOMIC DNA]</scope>
    <source>
        <strain evidence="10 11">LB2</strain>
    </source>
</reference>
<feature type="domain" description="Carbamoyl-phosphate synthase small subunit N-terminal" evidence="9">
    <location>
        <begin position="1"/>
        <end position="121"/>
    </location>
</feature>
<dbReference type="RefSeq" id="WP_213166661.1">
    <property type="nucleotide sequence ID" value="NZ_CP058559.1"/>
</dbReference>
<dbReference type="GO" id="GO:0006526">
    <property type="term" value="P:L-arginine biosynthetic process"/>
    <property type="evidence" value="ECO:0007669"/>
    <property type="project" value="UniProtKB-UniRule"/>
</dbReference>
<proteinExistence type="inferred from homology"/>
<name>A0A7G9WC58_ALKCA</name>
<evidence type="ECO:0000259" key="9">
    <source>
        <dbReference type="SMART" id="SM01097"/>
    </source>
</evidence>
<feature type="binding site" evidence="8">
    <location>
        <position position="235"/>
    </location>
    <ligand>
        <name>L-glutamine</name>
        <dbReference type="ChEBI" id="CHEBI:58359"/>
    </ligand>
</feature>
<dbReference type="UniPathway" id="UPA00068">
    <property type="reaction ID" value="UER00171"/>
</dbReference>
<dbReference type="InterPro" id="IPR035686">
    <property type="entry name" value="CPSase_GATase1"/>
</dbReference>
<comment type="subunit">
    <text evidence="8">Composed of two chains; the small (or glutamine) chain promotes the hydrolysis of glutamine to ammonia, which is used by the large (or ammonia) chain to synthesize carbamoyl phosphate. Tetramer of heterodimers (alpha,beta)4.</text>
</comment>
<dbReference type="CDD" id="cd01744">
    <property type="entry name" value="GATase1_CPSase"/>
    <property type="match status" value="1"/>
</dbReference>
<feature type="binding site" evidence="8">
    <location>
        <position position="279"/>
    </location>
    <ligand>
        <name>L-glutamine</name>
        <dbReference type="ChEBI" id="CHEBI:58359"/>
    </ligand>
</feature>
<evidence type="ECO:0000313" key="11">
    <source>
        <dbReference type="Proteomes" id="UP000516160"/>
    </source>
</evidence>
<dbReference type="InterPro" id="IPR050472">
    <property type="entry name" value="Anth_synth/Amidotransfase"/>
</dbReference>
<dbReference type="AlphaFoldDB" id="A0A7G9WC58"/>
<dbReference type="Gene3D" id="3.50.30.20">
    <property type="entry name" value="Carbamoyl-phosphate synthase small subunit, N-terminal domain"/>
    <property type="match status" value="1"/>
</dbReference>
<dbReference type="NCBIfam" id="TIGR01368">
    <property type="entry name" value="CPSaseIIsmall"/>
    <property type="match status" value="1"/>
</dbReference>
<dbReference type="GO" id="GO:0005524">
    <property type="term" value="F:ATP binding"/>
    <property type="evidence" value="ECO:0007669"/>
    <property type="project" value="UniProtKB-UniRule"/>
</dbReference>
<dbReference type="SUPFAM" id="SSF52317">
    <property type="entry name" value="Class I glutamine amidotransferase-like"/>
    <property type="match status" value="1"/>
</dbReference>
<dbReference type="PANTHER" id="PTHR43418">
    <property type="entry name" value="MULTIFUNCTIONAL TRYPTOPHAN BIOSYNTHESIS PROTEIN-RELATED"/>
    <property type="match status" value="1"/>
</dbReference>
<dbReference type="InterPro" id="IPR006274">
    <property type="entry name" value="CarbamoylP_synth_ssu"/>
</dbReference>
<evidence type="ECO:0000256" key="1">
    <source>
        <dbReference type="ARBA" id="ARBA00005077"/>
    </source>
</evidence>
<accession>A0A7G9WC58</accession>
<feature type="binding site" evidence="8">
    <location>
        <position position="207"/>
    </location>
    <ligand>
        <name>L-glutamine</name>
        <dbReference type="ChEBI" id="CHEBI:58359"/>
    </ligand>
</feature>
<keyword evidence="3 8" id="KW-0436">Ligase</keyword>
<comment type="function">
    <text evidence="8">Small subunit of the glutamine-dependent carbamoyl phosphate synthetase (CPSase). CPSase catalyzes the formation of carbamoyl phosphate from the ammonia moiety of glutamine, carbonate, and phosphate donated by ATP, constituting the first step of 2 biosynthetic pathways, one leading to arginine and/or urea and the other to pyrimidine nucleotides. The small subunit (glutamine amidotransferase) binds and cleaves glutamine to supply the large subunit with the substrate ammonia.</text>
</comment>
<organism evidence="10 11">
    <name type="scientific">Alkalicella caledoniensis</name>
    <dbReference type="NCBI Taxonomy" id="2731377"/>
    <lineage>
        <taxon>Bacteria</taxon>
        <taxon>Bacillati</taxon>
        <taxon>Bacillota</taxon>
        <taxon>Clostridia</taxon>
        <taxon>Eubacteriales</taxon>
        <taxon>Proteinivoracaceae</taxon>
        <taxon>Alkalicella</taxon>
    </lineage>
</organism>
<dbReference type="PANTHER" id="PTHR43418:SF7">
    <property type="entry name" value="CARBAMOYL-PHOSPHATE SYNTHASE SMALL CHAIN"/>
    <property type="match status" value="1"/>
</dbReference>
<keyword evidence="6 8" id="KW-0315">Glutamine amidotransferase</keyword>
<comment type="catalytic activity">
    <reaction evidence="8">
        <text>L-glutamine + H2O = L-glutamate + NH4(+)</text>
        <dbReference type="Rhea" id="RHEA:15889"/>
        <dbReference type="ChEBI" id="CHEBI:15377"/>
        <dbReference type="ChEBI" id="CHEBI:28938"/>
        <dbReference type="ChEBI" id="CHEBI:29985"/>
        <dbReference type="ChEBI" id="CHEBI:58359"/>
    </reaction>
</comment>
<feature type="binding site" evidence="8">
    <location>
        <position position="238"/>
    </location>
    <ligand>
        <name>L-glutamine</name>
        <dbReference type="ChEBI" id="CHEBI:58359"/>
    </ligand>
</feature>
<evidence type="ECO:0000256" key="3">
    <source>
        <dbReference type="ARBA" id="ARBA00022598"/>
    </source>
</evidence>
<dbReference type="GO" id="GO:0006207">
    <property type="term" value="P:'de novo' pyrimidine nucleobase biosynthetic process"/>
    <property type="evidence" value="ECO:0007669"/>
    <property type="project" value="InterPro"/>
</dbReference>
<evidence type="ECO:0000256" key="6">
    <source>
        <dbReference type="ARBA" id="ARBA00022962"/>
    </source>
</evidence>
<dbReference type="KEGG" id="acae:HYG86_16575"/>
<evidence type="ECO:0000256" key="5">
    <source>
        <dbReference type="ARBA" id="ARBA00022840"/>
    </source>
</evidence>
<dbReference type="Pfam" id="PF00117">
    <property type="entry name" value="GATase"/>
    <property type="match status" value="1"/>
</dbReference>
<dbReference type="PRINTS" id="PR00097">
    <property type="entry name" value="ANTSNTHASEII"/>
</dbReference>
<keyword evidence="4 8" id="KW-0547">Nucleotide-binding</keyword>
<dbReference type="SUPFAM" id="SSF52021">
    <property type="entry name" value="Carbamoyl phosphate synthetase, small subunit N-terminal domain"/>
    <property type="match status" value="1"/>
</dbReference>
<keyword evidence="5 8" id="KW-0067">ATP-binding</keyword>
<dbReference type="SMART" id="SM01097">
    <property type="entry name" value="CPSase_sm_chain"/>
    <property type="match status" value="1"/>
</dbReference>
<comment type="catalytic activity">
    <reaction evidence="7 8">
        <text>hydrogencarbonate + L-glutamine + 2 ATP + H2O = carbamoyl phosphate + L-glutamate + 2 ADP + phosphate + 2 H(+)</text>
        <dbReference type="Rhea" id="RHEA:18633"/>
        <dbReference type="ChEBI" id="CHEBI:15377"/>
        <dbReference type="ChEBI" id="CHEBI:15378"/>
        <dbReference type="ChEBI" id="CHEBI:17544"/>
        <dbReference type="ChEBI" id="CHEBI:29985"/>
        <dbReference type="ChEBI" id="CHEBI:30616"/>
        <dbReference type="ChEBI" id="CHEBI:43474"/>
        <dbReference type="ChEBI" id="CHEBI:58228"/>
        <dbReference type="ChEBI" id="CHEBI:58359"/>
        <dbReference type="ChEBI" id="CHEBI:456216"/>
        <dbReference type="EC" id="6.3.5.5"/>
    </reaction>
</comment>
<dbReference type="NCBIfam" id="NF009475">
    <property type="entry name" value="PRK12838.1"/>
    <property type="match status" value="1"/>
</dbReference>
<dbReference type="Gene3D" id="3.40.50.880">
    <property type="match status" value="1"/>
</dbReference>
<keyword evidence="8" id="KW-0055">Arginine biosynthesis</keyword>
<keyword evidence="11" id="KW-1185">Reference proteome</keyword>
<evidence type="ECO:0000256" key="4">
    <source>
        <dbReference type="ARBA" id="ARBA00022741"/>
    </source>
</evidence>
<gene>
    <name evidence="8 10" type="primary">carA</name>
    <name evidence="10" type="ORF">HYG86_16575</name>
</gene>
<dbReference type="PRINTS" id="PR00096">
    <property type="entry name" value="GATASE"/>
</dbReference>
<sequence>MANLVMKNGAVFPGETTGNLNKIVGEVVFNTSIVGYEEVLTDPSYKGQIVVFTYPSIGNYGFEMIKGKNIYPKAIVIQNSWVNEDIFEEINQLPIVIIRGVDTRKIAELIRDEGTMLGAIIKSNKFEETVKYLNTTTICNPVAQVTCESKYTIKPNIKKVAVLDFGIKEGILNHLIKRNLNLEVFPAFSNAKEILDSDPDGILLSNGPGDPRELQSVIDTIKELIGKVPIMGICLGHQLLSLSLGCEVEKMKYGHRGGNHGVKDLKLDKTFITAQNHGYVVKKESVLENDQLEISHININDGSIEGICHKKLPVLSIQFHPEGSPGTQETEYLFQKFINLL</sequence>
<keyword evidence="8" id="KW-0028">Amino-acid biosynthesis</keyword>
<feature type="active site" evidence="8">
    <location>
        <position position="320"/>
    </location>
</feature>
<dbReference type="InterPro" id="IPR036480">
    <property type="entry name" value="CarbP_synth_ssu_N_sf"/>
</dbReference>
<evidence type="ECO:0000256" key="2">
    <source>
        <dbReference type="ARBA" id="ARBA00007800"/>
    </source>
</evidence>
<comment type="pathway">
    <text evidence="8">Pyrimidine metabolism; UMP biosynthesis via de novo pathway; (S)-dihydroorotate from bicarbonate: step 1/3.</text>
</comment>
<feature type="binding site" evidence="8">
    <location>
        <position position="276"/>
    </location>
    <ligand>
        <name>L-glutamine</name>
        <dbReference type="ChEBI" id="CHEBI:58359"/>
    </ligand>
</feature>
<feature type="region of interest" description="CPSase" evidence="8">
    <location>
        <begin position="1"/>
        <end position="155"/>
    </location>
</feature>
<dbReference type="InterPro" id="IPR029062">
    <property type="entry name" value="Class_I_gatase-like"/>
</dbReference>
<dbReference type="InterPro" id="IPR017926">
    <property type="entry name" value="GATASE"/>
</dbReference>
<comment type="pathway">
    <text evidence="1 8">Amino-acid biosynthesis; L-arginine biosynthesis; carbamoyl phosphate from bicarbonate: step 1/1.</text>
</comment>
<evidence type="ECO:0000256" key="8">
    <source>
        <dbReference type="HAMAP-Rule" id="MF_01209"/>
    </source>
</evidence>
<feature type="binding site" evidence="8">
    <location>
        <position position="44"/>
    </location>
    <ligand>
        <name>L-glutamine</name>
        <dbReference type="ChEBI" id="CHEBI:58359"/>
    </ligand>
</feature>
<dbReference type="InterPro" id="IPR002474">
    <property type="entry name" value="CarbamoylP_synth_ssu_N"/>
</dbReference>
<dbReference type="Proteomes" id="UP000516160">
    <property type="component" value="Chromosome"/>
</dbReference>
<evidence type="ECO:0000313" key="10">
    <source>
        <dbReference type="EMBL" id="QNO16270.1"/>
    </source>
</evidence>
<dbReference type="GO" id="GO:0004088">
    <property type="term" value="F:carbamoyl-phosphate synthase (glutamine-hydrolyzing) activity"/>
    <property type="evidence" value="ECO:0007669"/>
    <property type="project" value="UniProtKB-UniRule"/>
</dbReference>
<dbReference type="GO" id="GO:0006541">
    <property type="term" value="P:glutamine metabolic process"/>
    <property type="evidence" value="ECO:0007669"/>
    <property type="project" value="InterPro"/>
</dbReference>